<dbReference type="GeneID" id="300656232"/>
<dbReference type="PANTHER" id="PTHR30055">
    <property type="entry name" value="HTH-TYPE TRANSCRIPTIONAL REGULATOR RUTR"/>
    <property type="match status" value="1"/>
</dbReference>
<reference evidence="6 7" key="1">
    <citation type="journal article" date="2016" name="Int. J. Syst. Evol. Microbiol.">
        <title>Pyruvatibacter mobilis gen. nov., sp. nov., a marine bacterium from the culture broth of Picochlorum sp. 122.</title>
        <authorList>
            <person name="Wang G."/>
            <person name="Tang M."/>
            <person name="Wu H."/>
            <person name="Dai S."/>
            <person name="Li T."/>
            <person name="Chen C."/>
            <person name="He H."/>
            <person name="Fan J."/>
            <person name="Xiang W."/>
            <person name="Li X."/>
        </authorList>
    </citation>
    <scope>NUCLEOTIDE SEQUENCE [LARGE SCALE GENOMIC DNA]</scope>
    <source>
        <strain evidence="6 7">GYP-11</strain>
    </source>
</reference>
<organism evidence="6 7">
    <name type="scientific">Pyruvatibacter mobilis</name>
    <dbReference type="NCBI Taxonomy" id="1712261"/>
    <lineage>
        <taxon>Bacteria</taxon>
        <taxon>Pseudomonadati</taxon>
        <taxon>Pseudomonadota</taxon>
        <taxon>Alphaproteobacteria</taxon>
        <taxon>Hyphomicrobiales</taxon>
        <taxon>Parvibaculaceae</taxon>
        <taxon>Pyruvatibacter</taxon>
    </lineage>
</organism>
<dbReference type="Gene3D" id="1.10.357.10">
    <property type="entry name" value="Tetracycline Repressor, domain 2"/>
    <property type="match status" value="1"/>
</dbReference>
<dbReference type="SUPFAM" id="SSF46689">
    <property type="entry name" value="Homeodomain-like"/>
    <property type="match status" value="1"/>
</dbReference>
<evidence type="ECO:0000313" key="7">
    <source>
        <dbReference type="Proteomes" id="UP000470384"/>
    </source>
</evidence>
<evidence type="ECO:0000313" key="6">
    <source>
        <dbReference type="EMBL" id="NBG94176.1"/>
    </source>
</evidence>
<feature type="DNA-binding region" description="H-T-H motif" evidence="4">
    <location>
        <begin position="41"/>
        <end position="60"/>
    </location>
</feature>
<evidence type="ECO:0000259" key="5">
    <source>
        <dbReference type="PROSITE" id="PS50977"/>
    </source>
</evidence>
<name>A0A845Q6H9_9HYPH</name>
<dbReference type="InterPro" id="IPR036271">
    <property type="entry name" value="Tet_transcr_reg_TetR-rel_C_sf"/>
</dbReference>
<comment type="caution">
    <text evidence="6">The sequence shown here is derived from an EMBL/GenBank/DDBJ whole genome shotgun (WGS) entry which is preliminary data.</text>
</comment>
<keyword evidence="1" id="KW-0805">Transcription regulation</keyword>
<dbReference type="OrthoDB" id="9805134at2"/>
<evidence type="ECO:0000256" key="1">
    <source>
        <dbReference type="ARBA" id="ARBA00023015"/>
    </source>
</evidence>
<dbReference type="GO" id="GO:0003700">
    <property type="term" value="F:DNA-binding transcription factor activity"/>
    <property type="evidence" value="ECO:0007669"/>
    <property type="project" value="TreeGrafter"/>
</dbReference>
<dbReference type="InterPro" id="IPR009057">
    <property type="entry name" value="Homeodomain-like_sf"/>
</dbReference>
<dbReference type="SUPFAM" id="SSF48498">
    <property type="entry name" value="Tetracyclin repressor-like, C-terminal domain"/>
    <property type="match status" value="1"/>
</dbReference>
<keyword evidence="7" id="KW-1185">Reference proteome</keyword>
<protein>
    <submittedName>
        <fullName evidence="6">TetR family transcriptional regulator</fullName>
    </submittedName>
</protein>
<dbReference type="Proteomes" id="UP000470384">
    <property type="component" value="Unassembled WGS sequence"/>
</dbReference>
<dbReference type="AlphaFoldDB" id="A0A845Q6H9"/>
<evidence type="ECO:0000256" key="3">
    <source>
        <dbReference type="ARBA" id="ARBA00023163"/>
    </source>
</evidence>
<gene>
    <name evidence="6" type="ORF">GTQ45_00355</name>
</gene>
<dbReference type="PANTHER" id="PTHR30055:SF234">
    <property type="entry name" value="HTH-TYPE TRANSCRIPTIONAL REGULATOR BETI"/>
    <property type="match status" value="1"/>
</dbReference>
<evidence type="ECO:0000256" key="4">
    <source>
        <dbReference type="PROSITE-ProRule" id="PRU00335"/>
    </source>
</evidence>
<feature type="domain" description="HTH tetR-type" evidence="5">
    <location>
        <begin position="19"/>
        <end position="78"/>
    </location>
</feature>
<dbReference type="InterPro" id="IPR050109">
    <property type="entry name" value="HTH-type_TetR-like_transc_reg"/>
</dbReference>
<evidence type="ECO:0000256" key="2">
    <source>
        <dbReference type="ARBA" id="ARBA00023125"/>
    </source>
</evidence>
<dbReference type="EMBL" id="WXYQ01000001">
    <property type="protein sequence ID" value="NBG94176.1"/>
    <property type="molecule type" value="Genomic_DNA"/>
</dbReference>
<keyword evidence="3" id="KW-0804">Transcription</keyword>
<accession>A0A845Q6H9</accession>
<dbReference type="PRINTS" id="PR00455">
    <property type="entry name" value="HTHTETR"/>
</dbReference>
<dbReference type="Pfam" id="PF00440">
    <property type="entry name" value="TetR_N"/>
    <property type="match status" value="1"/>
</dbReference>
<proteinExistence type="predicted"/>
<keyword evidence="2 4" id="KW-0238">DNA-binding</keyword>
<dbReference type="GO" id="GO:0000976">
    <property type="term" value="F:transcription cis-regulatory region binding"/>
    <property type="evidence" value="ECO:0007669"/>
    <property type="project" value="TreeGrafter"/>
</dbReference>
<dbReference type="PROSITE" id="PS50977">
    <property type="entry name" value="HTH_TETR_2"/>
    <property type="match status" value="1"/>
</dbReference>
<sequence length="207" mass="22262">MADTATPLSPVKRTRRPAKETKRLLVAAAGEVLVEKGGELEMGDVAKRAGVSTALAHYHFGNKAGLLTAVVADFYARMDDAIIAVPYEGARWIDREQARIRDLISFFLDEPLAPVIIGSLQNDPSLGPESAERARRVARLGALNIAQAQREGDIDGRFDPELLVSMILGGVMAGLTQAVSATPRPNKAQVEDEIIGFVARAAGQHWP</sequence>
<dbReference type="RefSeq" id="WP_160586331.1">
    <property type="nucleotide sequence ID" value="NZ_BMHN01000001.1"/>
</dbReference>
<dbReference type="InterPro" id="IPR001647">
    <property type="entry name" value="HTH_TetR"/>
</dbReference>